<gene>
    <name evidence="1" type="ORF">GO816_13140</name>
</gene>
<evidence type="ECO:0000313" key="2">
    <source>
        <dbReference type="Proteomes" id="UP000434850"/>
    </source>
</evidence>
<reference evidence="1 2" key="1">
    <citation type="submission" date="2019-12" db="EMBL/GenBank/DDBJ databases">
        <title>Mucilaginibacter sp. HME9299 genome sequencing and assembly.</title>
        <authorList>
            <person name="Kang H."/>
            <person name="Kim H."/>
            <person name="Joh K."/>
        </authorList>
    </citation>
    <scope>NUCLEOTIDE SEQUENCE [LARGE SCALE GENOMIC DNA]</scope>
    <source>
        <strain evidence="1 2">HME9299</strain>
    </source>
</reference>
<evidence type="ECO:0008006" key="3">
    <source>
        <dbReference type="Google" id="ProtNLM"/>
    </source>
</evidence>
<dbReference type="AlphaFoldDB" id="A0A6I4IA36"/>
<dbReference type="OrthoDB" id="701654at2"/>
<proteinExistence type="predicted"/>
<protein>
    <recommendedName>
        <fullName evidence="3">DUF4595 domain-containing protein</fullName>
    </recommendedName>
</protein>
<keyword evidence="2" id="KW-1185">Reference proteome</keyword>
<accession>A0A6I4IA36</accession>
<dbReference type="EMBL" id="WQLA01000005">
    <property type="protein sequence ID" value="MVN92075.1"/>
    <property type="molecule type" value="Genomic_DNA"/>
</dbReference>
<comment type="caution">
    <text evidence="1">The sequence shown here is derived from an EMBL/GenBank/DDBJ whole genome shotgun (WGS) entry which is preliminary data.</text>
</comment>
<sequence>MKPITIFNRLLSLALLTTALFTTSCKKDKDDKRIKEMRLIKLEESATSYTTFDYNSKNQVVKMTSNEGTIAQTFNVSYENNKPSLIKSGEGSMKFTYVNNKLDATKLFADDAQTQLVGHIKLNYLNERIDNMVISHLLEGAQEPTPIVKSLYEYYANGDVKKQVDYVWNPLNGQFKLSASTVYEYDDKVNPLLALGDAYTISFKAVSQHNPVKETEYDENNELSFTTTYTYTYNSNAYPVTAQRKITAAGKANSTVSNFKYTYQ</sequence>
<evidence type="ECO:0000313" key="1">
    <source>
        <dbReference type="EMBL" id="MVN92075.1"/>
    </source>
</evidence>
<dbReference type="Gene3D" id="2.40.128.720">
    <property type="match status" value="1"/>
</dbReference>
<dbReference type="RefSeq" id="WP_157542402.1">
    <property type="nucleotide sequence ID" value="NZ_WQLA01000005.1"/>
</dbReference>
<name>A0A6I4IA36_9SPHI</name>
<dbReference type="Proteomes" id="UP000434850">
    <property type="component" value="Unassembled WGS sequence"/>
</dbReference>
<organism evidence="1 2">
    <name type="scientific">Mucilaginibacter aquatilis</name>
    <dbReference type="NCBI Taxonomy" id="1517760"/>
    <lineage>
        <taxon>Bacteria</taxon>
        <taxon>Pseudomonadati</taxon>
        <taxon>Bacteroidota</taxon>
        <taxon>Sphingobacteriia</taxon>
        <taxon>Sphingobacteriales</taxon>
        <taxon>Sphingobacteriaceae</taxon>
        <taxon>Mucilaginibacter</taxon>
    </lineage>
</organism>
<dbReference type="PROSITE" id="PS51257">
    <property type="entry name" value="PROKAR_LIPOPROTEIN"/>
    <property type="match status" value="1"/>
</dbReference>